<keyword evidence="1" id="KW-0472">Membrane</keyword>
<evidence type="ECO:0000256" key="1">
    <source>
        <dbReference type="SAM" id="Phobius"/>
    </source>
</evidence>
<feature type="signal peptide" evidence="2">
    <location>
        <begin position="1"/>
        <end position="20"/>
    </location>
</feature>
<name>A0A944QSU2_9GAMM</name>
<evidence type="ECO:0000256" key="2">
    <source>
        <dbReference type="SAM" id="SignalP"/>
    </source>
</evidence>
<sequence length="195" mass="20544">MKKSLTVFCLSLILAGNAQAISVTEGADFPGSISFAASAYTVGSLEIGMNTISGYLSGECVADTYNCNMSLGTDSQDSFLLEVGNGALIDSLFVTTSNVVGPTGFTSSFNLRDASTDHISESLFANVTSDNLVDTFLGPGIYGLSMIGQHADDSGPYSLDWSIEVNMSVVPIPAALWLFATGLLALFGFSRYRKK</sequence>
<gene>
    <name evidence="3" type="ORF">KME65_05490</name>
</gene>
<dbReference type="EMBL" id="JAHHGM010000004">
    <property type="protein sequence ID" value="MBT2988397.1"/>
    <property type="molecule type" value="Genomic_DNA"/>
</dbReference>
<accession>A0A944QSU2</accession>
<dbReference type="AlphaFoldDB" id="A0A944QSU2"/>
<feature type="transmembrane region" description="Helical" evidence="1">
    <location>
        <begin position="169"/>
        <end position="189"/>
    </location>
</feature>
<dbReference type="Proteomes" id="UP000770889">
    <property type="component" value="Unassembled WGS sequence"/>
</dbReference>
<keyword evidence="1" id="KW-1133">Transmembrane helix</keyword>
<comment type="caution">
    <text evidence="3">The sequence shown here is derived from an EMBL/GenBank/DDBJ whole genome shotgun (WGS) entry which is preliminary data.</text>
</comment>
<keyword evidence="1" id="KW-0812">Transmembrane</keyword>
<protein>
    <submittedName>
        <fullName evidence="3">VPLPA-CTERM sorting domain-containing protein</fullName>
    </submittedName>
</protein>
<evidence type="ECO:0000313" key="3">
    <source>
        <dbReference type="EMBL" id="MBT2988397.1"/>
    </source>
</evidence>
<keyword evidence="2" id="KW-0732">Signal</keyword>
<reference evidence="3 4" key="1">
    <citation type="submission" date="2021-05" db="EMBL/GenBank/DDBJ databases">
        <title>Genetic and Functional Diversity in Clade A Lucinid endosymbionts from the Bahamas.</title>
        <authorList>
            <person name="Giani N.M."/>
            <person name="Engel A.S."/>
            <person name="Campbell B.J."/>
        </authorList>
    </citation>
    <scope>NUCLEOTIDE SEQUENCE [LARGE SCALE GENOMIC DNA]</scope>
    <source>
        <strain evidence="3">LUC16012Gg_MoonRockCtena</strain>
    </source>
</reference>
<organism evidence="3 4">
    <name type="scientific">Candidatus Thiodiazotropha taylori</name>
    <dbReference type="NCBI Taxonomy" id="2792791"/>
    <lineage>
        <taxon>Bacteria</taxon>
        <taxon>Pseudomonadati</taxon>
        <taxon>Pseudomonadota</taxon>
        <taxon>Gammaproteobacteria</taxon>
        <taxon>Chromatiales</taxon>
        <taxon>Sedimenticolaceae</taxon>
        <taxon>Candidatus Thiodiazotropha</taxon>
    </lineage>
</organism>
<feature type="chain" id="PRO_5037577523" evidence="2">
    <location>
        <begin position="21"/>
        <end position="195"/>
    </location>
</feature>
<evidence type="ECO:0000313" key="4">
    <source>
        <dbReference type="Proteomes" id="UP000770889"/>
    </source>
</evidence>
<proteinExistence type="predicted"/>